<protein>
    <recommendedName>
        <fullName evidence="1">DUF6602 domain-containing protein</fullName>
    </recommendedName>
</protein>
<dbReference type="Proteomes" id="UP000630353">
    <property type="component" value="Unassembled WGS sequence"/>
</dbReference>
<evidence type="ECO:0000259" key="1">
    <source>
        <dbReference type="Pfam" id="PF20247"/>
    </source>
</evidence>
<reference evidence="2" key="1">
    <citation type="journal article" date="2014" name="Int. J. Syst. Evol. Microbiol.">
        <title>Complete genome sequence of Corynebacterium casei LMG S-19264T (=DSM 44701T), isolated from a smear-ripened cheese.</title>
        <authorList>
            <consortium name="US DOE Joint Genome Institute (JGI-PGF)"/>
            <person name="Walter F."/>
            <person name="Albersmeier A."/>
            <person name="Kalinowski J."/>
            <person name="Ruckert C."/>
        </authorList>
    </citation>
    <scope>NUCLEOTIDE SEQUENCE</scope>
    <source>
        <strain evidence="2">KCTC 42651</strain>
    </source>
</reference>
<comment type="caution">
    <text evidence="2">The sequence shown here is derived from an EMBL/GenBank/DDBJ whole genome shotgun (WGS) entry which is preliminary data.</text>
</comment>
<accession>A0A918XQE8</accession>
<keyword evidence="3" id="KW-1185">Reference proteome</keyword>
<sequence>MPDHDLHSFMAQITNEMGSEYDRIYARAAQDPGTAGDEGEENWARLFKEWLPPAYHVETKGRLIGHDGRMSPQIDVVVLKPAYPRKLLEKKIWLAGGVAAAFECKTTITAAHVTASIIRCAEFKGLYAPREGSPRVELRSPLIYGLLAHSHSWKGEKSKPIENIQSALEATASKVAHPRLEMDVLCVADLATWSKMLISRYEAAWNPDTEAELTKVFGAACGPMTAMSCSSHDSASQDTTFRPVGALLNDLTRQIAWADPNVRDIADYFRLANLGGSGSGSMRPWPLSTYSSTVAREIAAGRLSNGVPWDEWSIGGL</sequence>
<gene>
    <name evidence="2" type="ORF">GCM10017083_09450</name>
</gene>
<dbReference type="AlphaFoldDB" id="A0A918XQE8"/>
<dbReference type="RefSeq" id="WP_189987778.1">
    <property type="nucleotide sequence ID" value="NZ_BMZS01000002.1"/>
</dbReference>
<dbReference type="InterPro" id="IPR046537">
    <property type="entry name" value="DUF6602"/>
</dbReference>
<dbReference type="CDD" id="cd21173">
    <property type="entry name" value="NucC-like"/>
    <property type="match status" value="1"/>
</dbReference>
<feature type="domain" description="DUF6602" evidence="1">
    <location>
        <begin position="29"/>
        <end position="125"/>
    </location>
</feature>
<name>A0A918XQE8_9PROT</name>
<proteinExistence type="predicted"/>
<evidence type="ECO:0000313" key="2">
    <source>
        <dbReference type="EMBL" id="GHD43381.1"/>
    </source>
</evidence>
<evidence type="ECO:0000313" key="3">
    <source>
        <dbReference type="Proteomes" id="UP000630353"/>
    </source>
</evidence>
<dbReference type="Pfam" id="PF20247">
    <property type="entry name" value="DUF6602"/>
    <property type="match status" value="1"/>
</dbReference>
<dbReference type="EMBL" id="BMZS01000002">
    <property type="protein sequence ID" value="GHD43381.1"/>
    <property type="molecule type" value="Genomic_DNA"/>
</dbReference>
<organism evidence="2 3">
    <name type="scientific">Thalassobaculum fulvum</name>
    <dbReference type="NCBI Taxonomy" id="1633335"/>
    <lineage>
        <taxon>Bacteria</taxon>
        <taxon>Pseudomonadati</taxon>
        <taxon>Pseudomonadota</taxon>
        <taxon>Alphaproteobacteria</taxon>
        <taxon>Rhodospirillales</taxon>
        <taxon>Thalassobaculaceae</taxon>
        <taxon>Thalassobaculum</taxon>
    </lineage>
</organism>
<reference evidence="2" key="2">
    <citation type="submission" date="2020-09" db="EMBL/GenBank/DDBJ databases">
        <authorList>
            <person name="Sun Q."/>
            <person name="Kim S."/>
        </authorList>
    </citation>
    <scope>NUCLEOTIDE SEQUENCE</scope>
    <source>
        <strain evidence="2">KCTC 42651</strain>
    </source>
</reference>